<dbReference type="SMART" id="SM00382">
    <property type="entry name" value="AAA"/>
    <property type="match status" value="1"/>
</dbReference>
<feature type="region of interest" description="Disordered" evidence="1">
    <location>
        <begin position="884"/>
        <end position="912"/>
    </location>
</feature>
<feature type="compositionally biased region" description="Basic and acidic residues" evidence="1">
    <location>
        <begin position="1076"/>
        <end position="1087"/>
    </location>
</feature>
<comment type="caution">
    <text evidence="3">The sequence shown here is derived from an EMBL/GenBank/DDBJ whole genome shotgun (WGS) entry which is preliminary data.</text>
</comment>
<dbReference type="Pfam" id="PF13604">
    <property type="entry name" value="AAA_30"/>
    <property type="match status" value="1"/>
</dbReference>
<dbReference type="InterPro" id="IPR014059">
    <property type="entry name" value="TraI/TrwC_relax"/>
</dbReference>
<evidence type="ECO:0000256" key="1">
    <source>
        <dbReference type="SAM" id="MobiDB-lite"/>
    </source>
</evidence>
<reference evidence="3 4" key="1">
    <citation type="submission" date="2019-03" db="EMBL/GenBank/DDBJ databases">
        <title>Genomic Encyclopedia of Archaeal and Bacterial Type Strains, Phase II (KMG-II): from individual species to whole genera.</title>
        <authorList>
            <person name="Goeker M."/>
        </authorList>
    </citation>
    <scope>NUCLEOTIDE SEQUENCE [LARGE SCALE GENOMIC DNA]</scope>
    <source>
        <strain evidence="3 4">ATCC 25309</strain>
    </source>
</reference>
<accession>A0A4R7S855</accession>
<gene>
    <name evidence="3" type="ORF">EI77_01928</name>
</gene>
<dbReference type="InterPro" id="IPR027417">
    <property type="entry name" value="P-loop_NTPase"/>
</dbReference>
<keyword evidence="4" id="KW-1185">Reference proteome</keyword>
<dbReference type="InterPro" id="IPR003593">
    <property type="entry name" value="AAA+_ATPase"/>
</dbReference>
<dbReference type="AlphaFoldDB" id="A0A4R7S855"/>
<feature type="compositionally biased region" description="Low complexity" evidence="1">
    <location>
        <begin position="1090"/>
        <end position="1107"/>
    </location>
</feature>
<feature type="compositionally biased region" description="Basic and acidic residues" evidence="1">
    <location>
        <begin position="960"/>
        <end position="996"/>
    </location>
</feature>
<dbReference type="Pfam" id="PF08751">
    <property type="entry name" value="TrwC"/>
    <property type="match status" value="1"/>
</dbReference>
<feature type="compositionally biased region" description="Polar residues" evidence="1">
    <location>
        <begin position="1058"/>
        <end position="1074"/>
    </location>
</feature>
<organism evidence="3 4">
    <name type="scientific">Prosthecobacter fusiformis</name>
    <dbReference type="NCBI Taxonomy" id="48464"/>
    <lineage>
        <taxon>Bacteria</taxon>
        <taxon>Pseudomonadati</taxon>
        <taxon>Verrucomicrobiota</taxon>
        <taxon>Verrucomicrobiia</taxon>
        <taxon>Verrucomicrobiales</taxon>
        <taxon>Verrucomicrobiaceae</taxon>
        <taxon>Prosthecobacter</taxon>
    </lineage>
</organism>
<evidence type="ECO:0000313" key="3">
    <source>
        <dbReference type="EMBL" id="TDU73457.1"/>
    </source>
</evidence>
<dbReference type="EMBL" id="SOCA01000002">
    <property type="protein sequence ID" value="TDU73457.1"/>
    <property type="molecule type" value="Genomic_DNA"/>
</dbReference>
<dbReference type="SUPFAM" id="SSF52540">
    <property type="entry name" value="P-loop containing nucleoside triphosphate hydrolases"/>
    <property type="match status" value="2"/>
</dbReference>
<dbReference type="NCBIfam" id="NF041492">
    <property type="entry name" value="MobF"/>
    <property type="match status" value="1"/>
</dbReference>
<dbReference type="OrthoDB" id="177421at2"/>
<name>A0A4R7S855_9BACT</name>
<proteinExistence type="predicted"/>
<dbReference type="InterPro" id="IPR014862">
    <property type="entry name" value="TrwC"/>
</dbReference>
<evidence type="ECO:0000259" key="2">
    <source>
        <dbReference type="SMART" id="SM00382"/>
    </source>
</evidence>
<sequence length="1116" mass="123172">MLRVVSHQSAAAARQYYAEGLKREDYYSEGQEVAGKWYGKAAERLGLSGGVTPEAFAALVENRHPTTGERLTPRTKADRRVGYDINFHAPKSLSVLHALTGDDDILRLFRSAVQETMTEMEERAGARVRRSGAAVNRTTGNLAWAEFVHFTARPVGGIPDPHLHVHCFTFNATFDGVEQRWKAAQFGDIKKEAPYSEAAFHARLTAKLADIGYGIRRTKAGWEIEGIPQSVIDKFSRRTAQIEQFAEEKGIKDAKSKDGLGAATREGKRHGMTYTDLLAAWGVRLTEAEKVIISKVRFDRDGNRPAEKITASLAVDYATEKMFARNSVVEQRRLVAEALRYGVGQITPEQVWRELSRREMVVGKVKDTVLCTSLDVLAEEVALINFVRSGRGMCAAINKGGIHFGNEKLSAEQKGAVRHILGSTDQVIAIRGGAGVGKTTLMKEAAEQIEASGRRVFAFAPSAVASRETLQESGFVGANTVAHLLLNKNLQRQTRGQVIWIDEAGLLGAREMWELMQVAGSSTRIILTGDSGQHAPVARGDAFRLLQKYAGLKIAEVTEIRRQEGEVYKKAVAALSRGDLPNAFMSLDKLGAIIEVADDGERYRALAADYMELSRKGSPPLVVSPTHGESAKVTEAIREAKRGAGKLGDERSYIRLHNLQWESADKKRLENYREGQVIQFHQNAQGIRRGEIFSVTGRAENGITLVRSSTGREMPLPIKFAERFQVFEEREIRVGKGEQIRITRNGKSANDRRLNNGNVFTVEKIKKNGDIVLSNGAELDRNHGHFTYGYCQTSHSSQSKSVRDVLVAQSEDSFVASSREQFYVSVSRGKESIRIYTDSRLGLQEAVGNTATRQSALELAGISKRDISSMNSDLPNKQWREVVQSRKAEGEARSHVKNLLDARKQDVSKKDADMSWRQYVEMRRGLVSADGRSRSKGHPQGTEKKSVNLANKRRSFLRPTEQKTSTKEKMQAGRETNKKSPEVEKKPAPKAEKGEAKQATNPRQNRFVNAYKSAVSHFKEKTGWDKAAAPAKSANDNQQKKAAPAPTKTAAQGLAKPVQQTQAKPKALQQSNVSKVADHAAKQKAVEASKATQQAAKVAQEVKQKAATPPPPTPRK</sequence>
<dbReference type="Proteomes" id="UP000295662">
    <property type="component" value="Unassembled WGS sequence"/>
</dbReference>
<feature type="domain" description="AAA+ ATPase" evidence="2">
    <location>
        <begin position="424"/>
        <end position="550"/>
    </location>
</feature>
<feature type="region of interest" description="Disordered" evidence="1">
    <location>
        <begin position="927"/>
        <end position="1116"/>
    </location>
</feature>
<protein>
    <submittedName>
        <fullName evidence="3">Conjugative relaxase-like TrwC/TraI family protein</fullName>
    </submittedName>
</protein>
<dbReference type="SUPFAM" id="SSF55464">
    <property type="entry name" value="Origin of replication-binding domain, RBD-like"/>
    <property type="match status" value="1"/>
</dbReference>
<dbReference type="Gene3D" id="3.40.50.300">
    <property type="entry name" value="P-loop containing nucleotide triphosphate hydrolases"/>
    <property type="match status" value="2"/>
</dbReference>
<evidence type="ECO:0000313" key="4">
    <source>
        <dbReference type="Proteomes" id="UP000295662"/>
    </source>
</evidence>
<feature type="compositionally biased region" description="Low complexity" evidence="1">
    <location>
        <begin position="1040"/>
        <end position="1052"/>
    </location>
</feature>
<dbReference type="Gene3D" id="2.30.30.940">
    <property type="match status" value="1"/>
</dbReference>
<dbReference type="NCBIfam" id="TIGR02686">
    <property type="entry name" value="relax_trwC"/>
    <property type="match status" value="1"/>
</dbReference>